<reference evidence="1 2" key="1">
    <citation type="submission" date="2018-08" db="EMBL/GenBank/DDBJ databases">
        <title>Complete genome sequence of five Acinetobacter baumannii phages from Abidjan, Cote d'Ivoire.</title>
        <authorList>
            <person name="Essoh C."/>
            <person name="Vernadet J.-P."/>
            <person name="Vergnaud G."/>
            <person name="Resch G."/>
            <person name="Pourcel C."/>
        </authorList>
    </citation>
    <scope>NUCLEOTIDE SEQUENCE [LARGE SCALE GENOMIC DNA]</scope>
</reference>
<accession>A0A386KDY3</accession>
<dbReference type="EMBL" id="MH746814">
    <property type="protein sequence ID" value="AYD82410.1"/>
    <property type="molecule type" value="Genomic_DNA"/>
</dbReference>
<proteinExistence type="predicted"/>
<sequence>MITLDEAIQGTTTKKTITIEELQRKVDFFKDGLGNRYQLQLTGDTDQHGHDEYALVNIFADHTVCYVYVNDDISVYIDNEKNICSVFMQRVQYFPYVEKPIVL</sequence>
<protein>
    <submittedName>
        <fullName evidence="1">Uncharacterized protein</fullName>
    </submittedName>
</protein>
<evidence type="ECO:0000313" key="2">
    <source>
        <dbReference type="Proteomes" id="UP000269940"/>
    </source>
</evidence>
<name>A0A386KDY3_9CAUD</name>
<dbReference type="Proteomes" id="UP000269940">
    <property type="component" value="Segment"/>
</dbReference>
<organism evidence="1 2">
    <name type="scientific">Acinetobacter phage vB_AbaM_B09_Aci05</name>
    <dbReference type="NCBI Taxonomy" id="2315458"/>
    <lineage>
        <taxon>Viruses</taxon>
        <taxon>Duplodnaviria</taxon>
        <taxon>Heunggongvirae</taxon>
        <taxon>Uroviricota</taxon>
        <taxon>Caudoviricetes</taxon>
        <taxon>Saclayvirus</taxon>
        <taxon>Saclayvirus Aci05</taxon>
    </lineage>
</organism>
<evidence type="ECO:0000313" key="1">
    <source>
        <dbReference type="EMBL" id="AYD82410.1"/>
    </source>
</evidence>
<gene>
    <name evidence="1" type="ORF">Aci05_002</name>
</gene>
<keyword evidence="2" id="KW-1185">Reference proteome</keyword>